<sequence>MPAIKPAKHEAFALLVATNDSAAAAYRELWPKASRARAETAGPELARRSQVKVRIEEHRQARAVRQADKRFLTVEEKRIHCARVFRAHGANLDVDGEDADLIQGVTYTKDGRAVYSMMSKSEAIKLDNDLAVDGAEAGANKALEIIIRKL</sequence>
<accession>A0A6J5P2U4</accession>
<evidence type="ECO:0008006" key="2">
    <source>
        <dbReference type="Google" id="ProtNLM"/>
    </source>
</evidence>
<proteinExistence type="predicted"/>
<reference evidence="1" key="1">
    <citation type="submission" date="2020-04" db="EMBL/GenBank/DDBJ databases">
        <authorList>
            <person name="Chiriac C."/>
            <person name="Salcher M."/>
            <person name="Ghai R."/>
            <person name="Kavagutti S V."/>
        </authorList>
    </citation>
    <scope>NUCLEOTIDE SEQUENCE</scope>
</reference>
<organism evidence="1">
    <name type="scientific">uncultured Caudovirales phage</name>
    <dbReference type="NCBI Taxonomy" id="2100421"/>
    <lineage>
        <taxon>Viruses</taxon>
        <taxon>Duplodnaviria</taxon>
        <taxon>Heunggongvirae</taxon>
        <taxon>Uroviricota</taxon>
        <taxon>Caudoviricetes</taxon>
        <taxon>Peduoviridae</taxon>
        <taxon>Maltschvirus</taxon>
        <taxon>Maltschvirus maltsch</taxon>
    </lineage>
</organism>
<evidence type="ECO:0000313" key="1">
    <source>
        <dbReference type="EMBL" id="CAB4163658.1"/>
    </source>
</evidence>
<dbReference type="EMBL" id="LR796743">
    <property type="protein sequence ID" value="CAB4163658.1"/>
    <property type="molecule type" value="Genomic_DNA"/>
</dbReference>
<gene>
    <name evidence="1" type="ORF">UFOVP813_40</name>
</gene>
<name>A0A6J5P2U4_9CAUD</name>
<protein>
    <recommendedName>
        <fullName evidence="2">Terminase small subunit</fullName>
    </recommendedName>
</protein>